<organism evidence="1 2">
    <name type="scientific">Neophaeococcomyces mojaviensis</name>
    <dbReference type="NCBI Taxonomy" id="3383035"/>
    <lineage>
        <taxon>Eukaryota</taxon>
        <taxon>Fungi</taxon>
        <taxon>Dikarya</taxon>
        <taxon>Ascomycota</taxon>
        <taxon>Pezizomycotina</taxon>
        <taxon>Eurotiomycetes</taxon>
        <taxon>Chaetothyriomycetidae</taxon>
        <taxon>Chaetothyriales</taxon>
        <taxon>Chaetothyriales incertae sedis</taxon>
        <taxon>Neophaeococcomyces</taxon>
    </lineage>
</organism>
<keyword evidence="2" id="KW-1185">Reference proteome</keyword>
<dbReference type="EMBL" id="JAPDRQ010000206">
    <property type="protein sequence ID" value="KAJ9652272.1"/>
    <property type="molecule type" value="Genomic_DNA"/>
</dbReference>
<name>A0ACC2ZXD0_9EURO</name>
<sequence>MATTILSTSSTSTVSTTPSSTSNTVSNATNTAAPAMNTPIPSTMSTGAKAGVGVGVAAAGVAAIGLIIFLLRRRKARKQTSELTEKAEAGNSSPDISKNDFDHNDAYAKNKDLPQAPLPGELGTESRVELGGDMHGHAVELDPKGGSSVATELPTSRD</sequence>
<protein>
    <submittedName>
        <fullName evidence="1">Uncharacterized protein</fullName>
    </submittedName>
</protein>
<comment type="caution">
    <text evidence="1">The sequence shown here is derived from an EMBL/GenBank/DDBJ whole genome shotgun (WGS) entry which is preliminary data.</text>
</comment>
<dbReference type="Proteomes" id="UP001172386">
    <property type="component" value="Unassembled WGS sequence"/>
</dbReference>
<evidence type="ECO:0000313" key="2">
    <source>
        <dbReference type="Proteomes" id="UP001172386"/>
    </source>
</evidence>
<gene>
    <name evidence="1" type="ORF">H2198_008447</name>
</gene>
<proteinExistence type="predicted"/>
<accession>A0ACC2ZXD0</accession>
<evidence type="ECO:0000313" key="1">
    <source>
        <dbReference type="EMBL" id="KAJ9652272.1"/>
    </source>
</evidence>
<reference evidence="1" key="1">
    <citation type="submission" date="2022-10" db="EMBL/GenBank/DDBJ databases">
        <title>Culturing micro-colonial fungi from biological soil crusts in the Mojave desert and describing Neophaeococcomyces mojavensis, and introducing the new genera and species Taxawa tesnikishii.</title>
        <authorList>
            <person name="Kurbessoian T."/>
            <person name="Stajich J.E."/>
        </authorList>
    </citation>
    <scope>NUCLEOTIDE SEQUENCE</scope>
    <source>
        <strain evidence="1">JES_112</strain>
    </source>
</reference>